<dbReference type="Pfam" id="PF19036">
    <property type="entry name" value="Fuz_longin_1"/>
    <property type="match status" value="1"/>
</dbReference>
<keyword evidence="3" id="KW-0967">Endosome</keyword>
<keyword evidence="3" id="KW-0653">Protein transport</keyword>
<comment type="function">
    <text evidence="3">Required for multiple vacuole delivery pathways including the cytoplasm to vacuole transport (Cvt), autophagy, pexophagy and endocytosis.</text>
</comment>
<feature type="compositionally biased region" description="Basic and acidic residues" evidence="4">
    <location>
        <begin position="393"/>
        <end position="402"/>
    </location>
</feature>
<dbReference type="Pfam" id="PF19038">
    <property type="entry name" value="Fuz_longin_3"/>
    <property type="match status" value="1"/>
</dbReference>
<reference evidence="8 9" key="1">
    <citation type="submission" date="2017-11" db="EMBL/GenBank/DDBJ databases">
        <title>De novo assembly and phasing of dikaryotic genomes from two isolates of Puccinia coronata f. sp. avenae, the causal agent of oat crown rust.</title>
        <authorList>
            <person name="Miller M.E."/>
            <person name="Zhang Y."/>
            <person name="Omidvar V."/>
            <person name="Sperschneider J."/>
            <person name="Schwessinger B."/>
            <person name="Raley C."/>
            <person name="Palmer J.M."/>
            <person name="Garnica D."/>
            <person name="Upadhyaya N."/>
            <person name="Rathjen J."/>
            <person name="Taylor J.M."/>
            <person name="Park R.F."/>
            <person name="Dodds P.N."/>
            <person name="Hirsch C.D."/>
            <person name="Kianian S.F."/>
            <person name="Figueroa M."/>
        </authorList>
    </citation>
    <scope>NUCLEOTIDE SEQUENCE [LARGE SCALE GENOMIC DNA]</scope>
    <source>
        <strain evidence="8">12NC29</strain>
    </source>
</reference>
<dbReference type="EMBL" id="PGCJ01000080">
    <property type="protein sequence ID" value="PLW52470.1"/>
    <property type="molecule type" value="Genomic_DNA"/>
</dbReference>
<proteinExistence type="inferred from homology"/>
<keyword evidence="3" id="KW-0472">Membrane</keyword>
<dbReference type="AlphaFoldDB" id="A0A2N5VR85"/>
<dbReference type="PRINTS" id="PR01546">
    <property type="entry name" value="YEAST73DUF"/>
</dbReference>
<sequence length="572" mass="64806">MSALQPEQTSNQRPGHAKIRSLLLTKSPSKAQSTTTTTTTPIRSAVSTPDYHHHIDHETHANRVDIQTQPRKYHILTNAGKPVWSTEHEDENRPDGDLTSQMGLIQAVISIFEVDNNDQLRYIDAGQTKIAVMSRPPLYFLAVSNWGEPESTLRMHLEYLNLLIQSILSTTQLQKMFQYRPNYDLRGGLAGTESIFKWLVDRLQWDLSIMMASLSVYRCPAEIRDRISKLITPTTSPSPNAPDTQLDSLATKLLYSIVITNAKVVSVVRPKNHSVHPSDLQIIMATILSSKSIKSSESWIPICLPGYNATGFLHAYVKFEPRVDVGLVLISKDRAGFYEAQRWSETILKDPVWDEFRRLRKKPSQSDLLSTPPSTSISSASSSKAETQGTRPECQERLETRMEQSSPTPPLNPRSWGEYSLEDLGIPGLRHFIYKDKKYVQVSYPTWEDDYLIESNRQRLIVNYQRAFDIIHPKKPKLIKKINVDPNSGNKHFSVDQEDNSASSCCLPPPIKFALFKTPHESVIGWITDSHEIFVTVSPLISKSASILIVHSIVNWVKLHHQTLFLTSSNQF</sequence>
<feature type="region of interest" description="Disordered" evidence="4">
    <location>
        <begin position="364"/>
        <end position="417"/>
    </location>
</feature>
<dbReference type="PANTHER" id="PTHR13027:SF7">
    <property type="entry name" value="VACUOLAR FUSION PROTEIN MON1 HOMOLOG"/>
    <property type="match status" value="1"/>
</dbReference>
<dbReference type="GO" id="GO:0006914">
    <property type="term" value="P:autophagy"/>
    <property type="evidence" value="ECO:0007669"/>
    <property type="project" value="UniProtKB-UniRule"/>
</dbReference>
<evidence type="ECO:0000259" key="5">
    <source>
        <dbReference type="Pfam" id="PF19036"/>
    </source>
</evidence>
<evidence type="ECO:0000256" key="3">
    <source>
        <dbReference type="RuleBase" id="RU367048"/>
    </source>
</evidence>
<dbReference type="InterPro" id="IPR043970">
    <property type="entry name" value="FUZ/MON1/HPS1_longin_3"/>
</dbReference>
<evidence type="ECO:0000256" key="2">
    <source>
        <dbReference type="ARBA" id="ARBA00018132"/>
    </source>
</evidence>
<accession>A0A2N5VR85</accession>
<feature type="domain" description="FUZ/MON1/HPS1 third Longin" evidence="7">
    <location>
        <begin position="428"/>
        <end position="558"/>
    </location>
</feature>
<comment type="caution">
    <text evidence="8">The sequence shown here is derived from an EMBL/GenBank/DDBJ whole genome shotgun (WGS) entry which is preliminary data.</text>
</comment>
<evidence type="ECO:0000256" key="1">
    <source>
        <dbReference type="ARBA" id="ARBA00004380"/>
    </source>
</evidence>
<comment type="subcellular location">
    <subcellularLocation>
        <location evidence="3">Endosome</location>
        <location evidence="3">Multivesicular body membrane</location>
        <topology evidence="3">Peripheral membrane protein</topology>
    </subcellularLocation>
    <subcellularLocation>
        <location evidence="1 3">Prevacuolar compartment membrane</location>
        <topology evidence="1 3">Peripheral membrane protein</topology>
    </subcellularLocation>
    <subcellularLocation>
        <location evidence="3">Vacuole membrane</location>
        <topology evidence="3">Peripheral membrane protein</topology>
    </subcellularLocation>
</comment>
<dbReference type="Proteomes" id="UP000235388">
    <property type="component" value="Unassembled WGS sequence"/>
</dbReference>
<keyword evidence="3" id="KW-0926">Vacuole</keyword>
<name>A0A2N5VR85_9BASI</name>
<dbReference type="OrthoDB" id="272411at2759"/>
<gene>
    <name evidence="8" type="ORF">PCANC_10569</name>
</gene>
<dbReference type="Pfam" id="PF19037">
    <property type="entry name" value="Fuz_longin_2"/>
    <property type="match status" value="1"/>
</dbReference>
<protein>
    <recommendedName>
        <fullName evidence="2 3">Vacuolar fusion protein MON1</fullName>
    </recommendedName>
</protein>
<evidence type="ECO:0000313" key="8">
    <source>
        <dbReference type="EMBL" id="PLW52470.1"/>
    </source>
</evidence>
<dbReference type="InterPro" id="IPR043972">
    <property type="entry name" value="FUZ/MON1/HPS1_longin_1"/>
</dbReference>
<dbReference type="GO" id="GO:0035658">
    <property type="term" value="C:Mon1-Ccz1 complex"/>
    <property type="evidence" value="ECO:0007669"/>
    <property type="project" value="TreeGrafter"/>
</dbReference>
<comment type="similarity">
    <text evidence="3">Belongs to the MON1/SAND family.</text>
</comment>
<evidence type="ECO:0000259" key="7">
    <source>
        <dbReference type="Pfam" id="PF19038"/>
    </source>
</evidence>
<dbReference type="PANTHER" id="PTHR13027">
    <property type="entry name" value="SAND PROTEIN-RELATED"/>
    <property type="match status" value="1"/>
</dbReference>
<evidence type="ECO:0000256" key="4">
    <source>
        <dbReference type="SAM" id="MobiDB-lite"/>
    </source>
</evidence>
<dbReference type="STRING" id="200324.A0A2N5VR85"/>
<dbReference type="InterPro" id="IPR043971">
    <property type="entry name" value="FUZ/MON1/HPS1_longin_2"/>
</dbReference>
<dbReference type="GO" id="GO:0032585">
    <property type="term" value="C:multivesicular body membrane"/>
    <property type="evidence" value="ECO:0007669"/>
    <property type="project" value="UniProtKB-SubCell"/>
</dbReference>
<evidence type="ECO:0000313" key="9">
    <source>
        <dbReference type="Proteomes" id="UP000235388"/>
    </source>
</evidence>
<keyword evidence="3" id="KW-0813">Transport</keyword>
<feature type="domain" description="FUZ/MON1/HPS1 first Longin" evidence="5">
    <location>
        <begin position="73"/>
        <end position="197"/>
    </location>
</feature>
<keyword evidence="9" id="KW-1185">Reference proteome</keyword>
<dbReference type="InterPro" id="IPR004353">
    <property type="entry name" value="Mon1"/>
</dbReference>
<dbReference type="GO" id="GO:0000329">
    <property type="term" value="C:fungal-type vacuole membrane"/>
    <property type="evidence" value="ECO:0007669"/>
    <property type="project" value="TreeGrafter"/>
</dbReference>
<keyword evidence="3" id="KW-0072">Autophagy</keyword>
<feature type="domain" description="FUZ/MON1/HPS1 second Longin" evidence="6">
    <location>
        <begin position="252"/>
        <end position="348"/>
    </location>
</feature>
<evidence type="ECO:0000259" key="6">
    <source>
        <dbReference type="Pfam" id="PF19037"/>
    </source>
</evidence>
<feature type="compositionally biased region" description="Low complexity" evidence="4">
    <location>
        <begin position="365"/>
        <end position="383"/>
    </location>
</feature>
<organism evidence="8 9">
    <name type="scientific">Puccinia coronata f. sp. avenae</name>
    <dbReference type="NCBI Taxonomy" id="200324"/>
    <lineage>
        <taxon>Eukaryota</taxon>
        <taxon>Fungi</taxon>
        <taxon>Dikarya</taxon>
        <taxon>Basidiomycota</taxon>
        <taxon>Pucciniomycotina</taxon>
        <taxon>Pucciniomycetes</taxon>
        <taxon>Pucciniales</taxon>
        <taxon>Pucciniaceae</taxon>
        <taxon>Puccinia</taxon>
    </lineage>
</organism>
<dbReference type="GO" id="GO:0006623">
    <property type="term" value="P:protein targeting to vacuole"/>
    <property type="evidence" value="ECO:0007669"/>
    <property type="project" value="UniProtKB-UniRule"/>
</dbReference>
<dbReference type="GO" id="GO:0016192">
    <property type="term" value="P:vesicle-mediated transport"/>
    <property type="evidence" value="ECO:0007669"/>
    <property type="project" value="InterPro"/>
</dbReference>